<accession>A0ABV7D7K3</accession>
<evidence type="ECO:0000313" key="2">
    <source>
        <dbReference type="EMBL" id="MFC3053193.1"/>
    </source>
</evidence>
<keyword evidence="1" id="KW-1133">Transmembrane helix</keyword>
<dbReference type="RefSeq" id="WP_194212968.1">
    <property type="nucleotide sequence ID" value="NZ_CP061205.1"/>
</dbReference>
<reference evidence="3" key="1">
    <citation type="journal article" date="2019" name="Int. J. Syst. Evol. Microbiol.">
        <title>The Global Catalogue of Microorganisms (GCM) 10K type strain sequencing project: providing services to taxonomists for standard genome sequencing and annotation.</title>
        <authorList>
            <consortium name="The Broad Institute Genomics Platform"/>
            <consortium name="The Broad Institute Genome Sequencing Center for Infectious Disease"/>
            <person name="Wu L."/>
            <person name="Ma J."/>
        </authorList>
    </citation>
    <scope>NUCLEOTIDE SEQUENCE [LARGE SCALE GENOMIC DNA]</scope>
    <source>
        <strain evidence="3">KCTC 62164</strain>
    </source>
</reference>
<feature type="transmembrane region" description="Helical" evidence="1">
    <location>
        <begin position="107"/>
        <end position="126"/>
    </location>
</feature>
<dbReference type="EMBL" id="JBHRSL010000010">
    <property type="protein sequence ID" value="MFC3053193.1"/>
    <property type="molecule type" value="Genomic_DNA"/>
</dbReference>
<sequence length="176" mass="19754">MSTTKQNLKAMRWIIYLLLLVVISSPIIYFGPQSDYTFIAQHEILADYGGLSALTQWQKIAGFAVVALPALILAGALVYLLRLITMIENNAWLSEACESACQKFGQAMIWFVVTQFLHRTVLILIITATYPEGQKELSISISSHDIFALLPAIFAFVFAHIVHVARQQQEELDQII</sequence>
<keyword evidence="3" id="KW-1185">Reference proteome</keyword>
<organism evidence="2 3">
    <name type="scientific">Kordiimonas pumila</name>
    <dbReference type="NCBI Taxonomy" id="2161677"/>
    <lineage>
        <taxon>Bacteria</taxon>
        <taxon>Pseudomonadati</taxon>
        <taxon>Pseudomonadota</taxon>
        <taxon>Alphaproteobacteria</taxon>
        <taxon>Kordiimonadales</taxon>
        <taxon>Kordiimonadaceae</taxon>
        <taxon>Kordiimonas</taxon>
    </lineage>
</organism>
<comment type="caution">
    <text evidence="2">The sequence shown here is derived from an EMBL/GenBank/DDBJ whole genome shotgun (WGS) entry which is preliminary data.</text>
</comment>
<keyword evidence="1" id="KW-0472">Membrane</keyword>
<gene>
    <name evidence="2" type="ORF">ACFOKA_14870</name>
</gene>
<evidence type="ECO:0000313" key="3">
    <source>
        <dbReference type="Proteomes" id="UP001595444"/>
    </source>
</evidence>
<feature type="transmembrane region" description="Helical" evidence="1">
    <location>
        <begin position="146"/>
        <end position="165"/>
    </location>
</feature>
<dbReference type="Proteomes" id="UP001595444">
    <property type="component" value="Unassembled WGS sequence"/>
</dbReference>
<name>A0ABV7D7K3_9PROT</name>
<proteinExistence type="predicted"/>
<evidence type="ECO:0000256" key="1">
    <source>
        <dbReference type="SAM" id="Phobius"/>
    </source>
</evidence>
<feature type="transmembrane region" description="Helical" evidence="1">
    <location>
        <begin position="12"/>
        <end position="31"/>
    </location>
</feature>
<feature type="transmembrane region" description="Helical" evidence="1">
    <location>
        <begin position="60"/>
        <end position="81"/>
    </location>
</feature>
<protein>
    <submittedName>
        <fullName evidence="2">DUF2975 domain-containing protein</fullName>
    </submittedName>
</protein>
<keyword evidence="1" id="KW-0812">Transmembrane</keyword>